<dbReference type="InterPro" id="IPR003593">
    <property type="entry name" value="AAA+_ATPase"/>
</dbReference>
<dbReference type="Pfam" id="PF00005">
    <property type="entry name" value="ABC_tran"/>
    <property type="match status" value="2"/>
</dbReference>
<accession>A0A4Q9VG53</accession>
<keyword evidence="5" id="KW-0677">Repeat</keyword>
<feature type="domain" description="ABC transporter" evidence="10">
    <location>
        <begin position="5"/>
        <end position="241"/>
    </location>
</feature>
<sequence>MTAALKLEHISKSFPGVRALADVSFSLRPGEIRALVGENGAGKSTLMKILSGAYSADEGRIELFGEHVVDPTPASMIGRGVAVIYQELAQAPHLTVTENVLMGRLPMRAGLVDWPRAHRTTAEVITRLGFEVDPRARIGDLSVAKRQMVEIAKAIARNARIIVLDEPSAVLAQAEIDQLFLIIRQLAAEDGVAFAYISHRLREVFEISDTVTILRDGKVVHDGPSAAMTTDGLIRSMVGREVGDVFPTRHPRIGAEALAATGLTTRTMLKNAGITLRQGEIVGLFGLAGAGRTELLRAIYGADPVESGELRVKGRTVTTGSPRRGIALGLGLVPEDRKTEGLFLIQSVGFNIMSASLGRILRRGLLSSLLEKQIVRGLIDRLHIKTPNAATAAQNLSGGNQQKCVLARLVSAGCEILLADEPTRGVDVGAKREIYDLLVELAESRGLAILMASSELPEILGLCDRVYVLREGEVTAELDARRTTEEEVMHFAALH</sequence>
<dbReference type="Proteomes" id="UP000292781">
    <property type="component" value="Unassembled WGS sequence"/>
</dbReference>
<dbReference type="RefSeq" id="WP_131311241.1">
    <property type="nucleotide sequence ID" value="NZ_SJFN01000037.1"/>
</dbReference>
<evidence type="ECO:0000256" key="9">
    <source>
        <dbReference type="ARBA" id="ARBA00023136"/>
    </source>
</evidence>
<dbReference type="EMBL" id="SJFN01000037">
    <property type="protein sequence ID" value="TBW33974.1"/>
    <property type="molecule type" value="Genomic_DNA"/>
</dbReference>
<reference evidence="11 12" key="1">
    <citation type="submission" date="2019-02" db="EMBL/GenBank/DDBJ databases">
        <title>Siculibacillus lacustris gen. nov., sp. nov., a new rosette-forming bacterium isolated from a freshwater crater lake (Lake St. Ana, Romania).</title>
        <authorList>
            <person name="Felfoldi T."/>
            <person name="Marton Z."/>
            <person name="Szabo A."/>
            <person name="Mentes A."/>
            <person name="Boka K."/>
            <person name="Marialigeti K."/>
            <person name="Mathe I."/>
            <person name="Koncz M."/>
            <person name="Schumann P."/>
            <person name="Toth E."/>
        </authorList>
    </citation>
    <scope>NUCLEOTIDE SEQUENCE [LARGE SCALE GENOMIC DNA]</scope>
    <source>
        <strain evidence="11 12">SA-279</strain>
    </source>
</reference>
<dbReference type="GO" id="GO:0005524">
    <property type="term" value="F:ATP binding"/>
    <property type="evidence" value="ECO:0007669"/>
    <property type="project" value="UniProtKB-KW"/>
</dbReference>
<dbReference type="CDD" id="cd03215">
    <property type="entry name" value="ABC_Carb_Monos_II"/>
    <property type="match status" value="1"/>
</dbReference>
<comment type="subcellular location">
    <subcellularLocation>
        <location evidence="1">Cell membrane</location>
        <topology evidence="1">Peripheral membrane protein</topology>
    </subcellularLocation>
</comment>
<dbReference type="CDD" id="cd03216">
    <property type="entry name" value="ABC_Carb_Monos_I"/>
    <property type="match status" value="1"/>
</dbReference>
<evidence type="ECO:0000256" key="2">
    <source>
        <dbReference type="ARBA" id="ARBA00022448"/>
    </source>
</evidence>
<dbReference type="Gene3D" id="3.40.50.300">
    <property type="entry name" value="P-loop containing nucleotide triphosphate hydrolases"/>
    <property type="match status" value="2"/>
</dbReference>
<evidence type="ECO:0000259" key="10">
    <source>
        <dbReference type="PROSITE" id="PS50893"/>
    </source>
</evidence>
<dbReference type="InterPro" id="IPR003439">
    <property type="entry name" value="ABC_transporter-like_ATP-bd"/>
</dbReference>
<dbReference type="OrthoDB" id="9805029at2"/>
<dbReference type="PANTHER" id="PTHR43790:SF9">
    <property type="entry name" value="GALACTOFURANOSE TRANSPORTER ATP-BINDING PROTEIN YTFR"/>
    <property type="match status" value="1"/>
</dbReference>
<keyword evidence="2" id="KW-0813">Transport</keyword>
<dbReference type="FunFam" id="3.40.50.300:FF:000127">
    <property type="entry name" value="Ribose import ATP-binding protein RbsA"/>
    <property type="match status" value="1"/>
</dbReference>
<feature type="domain" description="ABC transporter" evidence="10">
    <location>
        <begin position="253"/>
        <end position="494"/>
    </location>
</feature>
<evidence type="ECO:0000256" key="7">
    <source>
        <dbReference type="ARBA" id="ARBA00022840"/>
    </source>
</evidence>
<proteinExistence type="predicted"/>
<gene>
    <name evidence="11" type="ORF">EYW49_19160</name>
</gene>
<evidence type="ECO:0000256" key="3">
    <source>
        <dbReference type="ARBA" id="ARBA00022475"/>
    </source>
</evidence>
<keyword evidence="7 11" id="KW-0067">ATP-binding</keyword>
<dbReference type="SMART" id="SM00382">
    <property type="entry name" value="AAA"/>
    <property type="match status" value="2"/>
</dbReference>
<evidence type="ECO:0000256" key="8">
    <source>
        <dbReference type="ARBA" id="ARBA00022967"/>
    </source>
</evidence>
<keyword evidence="6" id="KW-0547">Nucleotide-binding</keyword>
<evidence type="ECO:0000256" key="1">
    <source>
        <dbReference type="ARBA" id="ARBA00004202"/>
    </source>
</evidence>
<keyword evidence="3" id="KW-1003">Cell membrane</keyword>
<dbReference type="PANTHER" id="PTHR43790">
    <property type="entry name" value="CARBOHYDRATE TRANSPORT ATP-BINDING PROTEIN MG119-RELATED"/>
    <property type="match status" value="1"/>
</dbReference>
<evidence type="ECO:0000256" key="4">
    <source>
        <dbReference type="ARBA" id="ARBA00022597"/>
    </source>
</evidence>
<comment type="caution">
    <text evidence="11">The sequence shown here is derived from an EMBL/GenBank/DDBJ whole genome shotgun (WGS) entry which is preliminary data.</text>
</comment>
<organism evidence="11 12">
    <name type="scientific">Siculibacillus lacustris</name>
    <dbReference type="NCBI Taxonomy" id="1549641"/>
    <lineage>
        <taxon>Bacteria</taxon>
        <taxon>Pseudomonadati</taxon>
        <taxon>Pseudomonadota</taxon>
        <taxon>Alphaproteobacteria</taxon>
        <taxon>Hyphomicrobiales</taxon>
        <taxon>Ancalomicrobiaceae</taxon>
        <taxon>Siculibacillus</taxon>
    </lineage>
</organism>
<keyword evidence="8" id="KW-1278">Translocase</keyword>
<name>A0A4Q9VG53_9HYPH</name>
<dbReference type="SUPFAM" id="SSF52540">
    <property type="entry name" value="P-loop containing nucleoside triphosphate hydrolases"/>
    <property type="match status" value="2"/>
</dbReference>
<evidence type="ECO:0000256" key="5">
    <source>
        <dbReference type="ARBA" id="ARBA00022737"/>
    </source>
</evidence>
<keyword evidence="12" id="KW-1185">Reference proteome</keyword>
<protein>
    <submittedName>
        <fullName evidence="11">Sugar ABC transporter ATP-binding protein</fullName>
    </submittedName>
</protein>
<evidence type="ECO:0000313" key="11">
    <source>
        <dbReference type="EMBL" id="TBW33974.1"/>
    </source>
</evidence>
<evidence type="ECO:0000313" key="12">
    <source>
        <dbReference type="Proteomes" id="UP000292781"/>
    </source>
</evidence>
<evidence type="ECO:0000256" key="6">
    <source>
        <dbReference type="ARBA" id="ARBA00022741"/>
    </source>
</evidence>
<dbReference type="AlphaFoldDB" id="A0A4Q9VG53"/>
<dbReference type="InterPro" id="IPR050107">
    <property type="entry name" value="ABC_carbohydrate_import_ATPase"/>
</dbReference>
<dbReference type="GO" id="GO:0016887">
    <property type="term" value="F:ATP hydrolysis activity"/>
    <property type="evidence" value="ECO:0007669"/>
    <property type="project" value="InterPro"/>
</dbReference>
<keyword evidence="9" id="KW-0472">Membrane</keyword>
<dbReference type="InterPro" id="IPR027417">
    <property type="entry name" value="P-loop_NTPase"/>
</dbReference>
<dbReference type="GO" id="GO:0005886">
    <property type="term" value="C:plasma membrane"/>
    <property type="evidence" value="ECO:0007669"/>
    <property type="project" value="UniProtKB-SubCell"/>
</dbReference>
<keyword evidence="4" id="KW-0762">Sugar transport</keyword>
<dbReference type="PROSITE" id="PS50893">
    <property type="entry name" value="ABC_TRANSPORTER_2"/>
    <property type="match status" value="2"/>
</dbReference>